<sequence length="305" mass="33171">MTVRIALASLAVVLAAMAYPWESTTDWWILGIAAAVVVVVFAWWRGQFVTTMIGRRLAVWRRNHSKPKAQRTDQATVVVRVDGPQGAEVSLPLVAGYVERFGVRSEKVRVTNRDHDGVRTTWISLTLDAKANLVALQARSPELPLRDTAEIAGRRLTDHLREAGLDAAIVDETAAPLGAAGREKWSGVVDDHGFVSVHGIPVDERLGERLAEVWSQSGETWTAIEFSGTAAQPVVAAACAFRTADVERKASLSGLTAHRGLQRPLLTALDPKAVGRLGIPSKPVSRELLERIAWPAGSRPEFSRT</sequence>
<dbReference type="Pfam" id="PF11203">
    <property type="entry name" value="EccE"/>
    <property type="match status" value="1"/>
</dbReference>
<evidence type="ECO:0000256" key="4">
    <source>
        <dbReference type="ARBA" id="ARBA00022692"/>
    </source>
</evidence>
<dbReference type="NCBIfam" id="TIGR03923">
    <property type="entry name" value="T7SS_EccE"/>
    <property type="match status" value="1"/>
</dbReference>
<evidence type="ECO:0000259" key="7">
    <source>
        <dbReference type="Pfam" id="PF11203"/>
    </source>
</evidence>
<keyword evidence="3" id="KW-1003">Cell membrane</keyword>
<evidence type="ECO:0000313" key="8">
    <source>
        <dbReference type="EMBL" id="BBY44628.1"/>
    </source>
</evidence>
<accession>A0A1X0BNN1</accession>
<organism evidence="8 9">
    <name type="scientific">Mycolicibacterium celeriflavum</name>
    <name type="common">Mycobacterium celeriflavum</name>
    <dbReference type="NCBI Taxonomy" id="1249101"/>
    <lineage>
        <taxon>Bacteria</taxon>
        <taxon>Bacillati</taxon>
        <taxon>Actinomycetota</taxon>
        <taxon>Actinomycetes</taxon>
        <taxon>Mycobacteriales</taxon>
        <taxon>Mycobacteriaceae</taxon>
        <taxon>Mycolicibacterium</taxon>
    </lineage>
</organism>
<dbReference type="InterPro" id="IPR021368">
    <property type="entry name" value="T7SS_EccE"/>
</dbReference>
<keyword evidence="9" id="KW-1185">Reference proteome</keyword>
<dbReference type="EMBL" id="AP022591">
    <property type="protein sequence ID" value="BBY44628.1"/>
    <property type="molecule type" value="Genomic_DNA"/>
</dbReference>
<keyword evidence="5" id="KW-1133">Transmembrane helix</keyword>
<comment type="subcellular location">
    <subcellularLocation>
        <location evidence="1">Cell membrane</location>
    </subcellularLocation>
</comment>
<dbReference type="Proteomes" id="UP000466431">
    <property type="component" value="Chromosome"/>
</dbReference>
<dbReference type="KEGG" id="mcee:MCEL_29230"/>
<keyword evidence="6" id="KW-0472">Membrane</keyword>
<dbReference type="InterPro" id="IPR050051">
    <property type="entry name" value="EccE_dom"/>
</dbReference>
<comment type="similarity">
    <text evidence="2">Belongs to the EccE family.</text>
</comment>
<protein>
    <submittedName>
        <fullName evidence="8">ESX-3 secretion system protein EccE3</fullName>
    </submittedName>
</protein>
<dbReference type="AlphaFoldDB" id="A0A1X0BNN1"/>
<evidence type="ECO:0000256" key="1">
    <source>
        <dbReference type="ARBA" id="ARBA00004236"/>
    </source>
</evidence>
<dbReference type="RefSeq" id="WP_083005818.1">
    <property type="nucleotide sequence ID" value="NZ_AP022591.1"/>
</dbReference>
<reference evidence="8 9" key="1">
    <citation type="journal article" date="2019" name="Emerg. Microbes Infect.">
        <title>Comprehensive subspecies identification of 175 nontuberculous mycobacteria species based on 7547 genomic profiles.</title>
        <authorList>
            <person name="Matsumoto Y."/>
            <person name="Kinjo T."/>
            <person name="Motooka D."/>
            <person name="Nabeya D."/>
            <person name="Jung N."/>
            <person name="Uechi K."/>
            <person name="Horii T."/>
            <person name="Iida T."/>
            <person name="Fujita J."/>
            <person name="Nakamura S."/>
        </authorList>
    </citation>
    <scope>NUCLEOTIDE SEQUENCE [LARGE SCALE GENOMIC DNA]</scope>
    <source>
        <strain evidence="8 9">JCM 18439</strain>
    </source>
</reference>
<evidence type="ECO:0000256" key="6">
    <source>
        <dbReference type="ARBA" id="ARBA00023136"/>
    </source>
</evidence>
<name>A0A1X0BNN1_MYCCF</name>
<dbReference type="STRING" id="1249101.BST21_19070"/>
<dbReference type="GO" id="GO:0005886">
    <property type="term" value="C:plasma membrane"/>
    <property type="evidence" value="ECO:0007669"/>
    <property type="project" value="UniProtKB-SubCell"/>
</dbReference>
<proteinExistence type="inferred from homology"/>
<evidence type="ECO:0000256" key="5">
    <source>
        <dbReference type="ARBA" id="ARBA00022989"/>
    </source>
</evidence>
<evidence type="ECO:0000256" key="3">
    <source>
        <dbReference type="ARBA" id="ARBA00022475"/>
    </source>
</evidence>
<keyword evidence="4" id="KW-0812">Transmembrane</keyword>
<gene>
    <name evidence="8" type="primary">eccE3</name>
    <name evidence="8" type="ORF">MCEL_29230</name>
</gene>
<feature type="domain" description="Type VII secretion system protein EccE" evidence="7">
    <location>
        <begin position="118"/>
        <end position="173"/>
    </location>
</feature>
<evidence type="ECO:0000313" key="9">
    <source>
        <dbReference type="Proteomes" id="UP000466431"/>
    </source>
</evidence>
<evidence type="ECO:0000256" key="2">
    <source>
        <dbReference type="ARBA" id="ARBA00007759"/>
    </source>
</evidence>